<dbReference type="AlphaFoldDB" id="J0S0M5"/>
<reference evidence="1 2" key="1">
    <citation type="submission" date="2012-05" db="EMBL/GenBank/DDBJ databases">
        <title>Genome sequence of Helicobacter pylori Hp P-11b.</title>
        <authorList>
            <person name="Blanchard T.G."/>
            <person name="Czinn S.J."/>
            <person name="McCracken C."/>
            <person name="Abolude K."/>
            <person name="Maroo A."/>
            <person name="Santana-Cruz I."/>
            <person name="Tallon L.J."/>
            <person name="Ficke F.W.F."/>
        </authorList>
    </citation>
    <scope>NUCLEOTIDE SEQUENCE [LARGE SCALE GENOMIC DNA]</scope>
    <source>
        <strain evidence="1 2">Hp P-11b</strain>
    </source>
</reference>
<sequence>MVGNYIIAEDVSKKWTLRSGKEYVCVRRDKRKYQKSKDFMRLKRLLEQDEAMKSKRNNMHLIEDTTPQPKNAISVTELLAQIKNQTPSKECRALNE</sequence>
<evidence type="ECO:0000313" key="1">
    <source>
        <dbReference type="EMBL" id="EJC29031.1"/>
    </source>
</evidence>
<gene>
    <name evidence="1" type="ORF">HPHPP11B_1271</name>
</gene>
<proteinExistence type="predicted"/>
<protein>
    <submittedName>
        <fullName evidence="1">Conjugal transfer family protein</fullName>
    </submittedName>
</protein>
<evidence type="ECO:0000313" key="2">
    <source>
        <dbReference type="Proteomes" id="UP000005601"/>
    </source>
</evidence>
<name>J0S0M5_HELPX</name>
<dbReference type="InterPro" id="IPR038161">
    <property type="entry name" value="VirB9/CagX/TrbG_C_sf"/>
</dbReference>
<dbReference type="Proteomes" id="UP000005601">
    <property type="component" value="Unassembled WGS sequence"/>
</dbReference>
<accession>J0S0M5</accession>
<dbReference type="PATRIC" id="fig|992106.3.peg.1234"/>
<dbReference type="Gene3D" id="2.60.40.2500">
    <property type="match status" value="1"/>
</dbReference>
<dbReference type="EMBL" id="AKQH01000007">
    <property type="protein sequence ID" value="EJC29031.1"/>
    <property type="molecule type" value="Genomic_DNA"/>
</dbReference>
<comment type="caution">
    <text evidence="1">The sequence shown here is derived from an EMBL/GenBank/DDBJ whole genome shotgun (WGS) entry which is preliminary data.</text>
</comment>
<organism evidence="1 2">
    <name type="scientific">Helicobacter pylori Hp P-11b</name>
    <dbReference type="NCBI Taxonomy" id="992106"/>
    <lineage>
        <taxon>Bacteria</taxon>
        <taxon>Pseudomonadati</taxon>
        <taxon>Campylobacterota</taxon>
        <taxon>Epsilonproteobacteria</taxon>
        <taxon>Campylobacterales</taxon>
        <taxon>Helicobacteraceae</taxon>
        <taxon>Helicobacter</taxon>
    </lineage>
</organism>